<evidence type="ECO:0000313" key="1">
    <source>
        <dbReference type="EMBL" id="TQJ10568.1"/>
    </source>
</evidence>
<dbReference type="Proteomes" id="UP000317893">
    <property type="component" value="Unassembled WGS sequence"/>
</dbReference>
<reference evidence="1 2" key="1">
    <citation type="submission" date="2019-06" db="EMBL/GenBank/DDBJ databases">
        <title>Sequencing the genomes of 1000 actinobacteria strains.</title>
        <authorList>
            <person name="Klenk H.-P."/>
        </authorList>
    </citation>
    <scope>NUCLEOTIDE SEQUENCE [LARGE SCALE GENOMIC DNA]</scope>
    <source>
        <strain evidence="1 2">DSM 18607</strain>
    </source>
</reference>
<keyword evidence="2" id="KW-1185">Reference proteome</keyword>
<name>A0A542E5F9_9MICO</name>
<dbReference type="EMBL" id="VFMN01000001">
    <property type="protein sequence ID" value="TQJ10568.1"/>
    <property type="molecule type" value="Genomic_DNA"/>
</dbReference>
<comment type="caution">
    <text evidence="1">The sequence shown here is derived from an EMBL/GenBank/DDBJ whole genome shotgun (WGS) entry which is preliminary data.</text>
</comment>
<protein>
    <submittedName>
        <fullName evidence="1">Uncharacterized protein</fullName>
    </submittedName>
</protein>
<sequence length="134" mass="14058">MSRLSLVPATGSSRAERRSVRQRRVMVACAIAVAGLIGYGWGASTAKTVTTSTYVTTAYVGDHIFSATVDGAGFGAATSVSWYDAAGSFHERGWPECLSTIGVQQTVVFGGMWVTGADPGTAMTQVAWVDCRGR</sequence>
<organism evidence="1 2">
    <name type="scientific">Lapillicoccus jejuensis</name>
    <dbReference type="NCBI Taxonomy" id="402171"/>
    <lineage>
        <taxon>Bacteria</taxon>
        <taxon>Bacillati</taxon>
        <taxon>Actinomycetota</taxon>
        <taxon>Actinomycetes</taxon>
        <taxon>Micrococcales</taxon>
        <taxon>Intrasporangiaceae</taxon>
        <taxon>Lapillicoccus</taxon>
    </lineage>
</organism>
<gene>
    <name evidence="1" type="ORF">FB458_3697</name>
</gene>
<proteinExistence type="predicted"/>
<accession>A0A542E5F9</accession>
<evidence type="ECO:0000313" key="2">
    <source>
        <dbReference type="Proteomes" id="UP000317893"/>
    </source>
</evidence>
<dbReference type="AlphaFoldDB" id="A0A542E5F9"/>